<dbReference type="AlphaFoldDB" id="A0A370SY22"/>
<dbReference type="RefSeq" id="WP_115145895.1">
    <property type="nucleotide sequence ID" value="NZ_QRAV01000001.1"/>
</dbReference>
<comment type="caution">
    <text evidence="1">The sequence shown here is derived from an EMBL/GenBank/DDBJ whole genome shotgun (WGS) entry which is preliminary data.</text>
</comment>
<evidence type="ECO:0000313" key="1">
    <source>
        <dbReference type="EMBL" id="RDL24614.1"/>
    </source>
</evidence>
<gene>
    <name evidence="1" type="ORF">DEU51_10179</name>
</gene>
<accession>A0A370SY22</accession>
<reference evidence="1 2" key="1">
    <citation type="submission" date="2018-07" db="EMBL/GenBank/DDBJ databases">
        <title>Genome sequencing of rice bacterial endophytes.</title>
        <authorList>
            <person name="Venturi V."/>
        </authorList>
    </citation>
    <scope>NUCLEOTIDE SEQUENCE [LARGE SCALE GENOMIC DNA]</scope>
    <source>
        <strain evidence="1 2">E2333</strain>
    </source>
</reference>
<sequence length="213" mass="23912">MSDPMTPQAAVVGASVVAFASGVPTPHRDDIYMSTAHAQMATRAAIEDGLATDWFEYYCKVLRFIGWDVPKPQTLTPSRNSLMAGQATQRISTIMGEEFSEPMRRALLAIERNTLALKRFESTSIRGDAGYFQIIPCVMSGPNKVEMGIYHRQFRIRRQVLGFLFGEDETLIHNSVEQIAVITFNTLHYAQFRDRVKKSVLTGSLNYLSSLEI</sequence>
<evidence type="ECO:0000313" key="2">
    <source>
        <dbReference type="Proteomes" id="UP000255365"/>
    </source>
</evidence>
<dbReference type="Proteomes" id="UP000255365">
    <property type="component" value="Unassembled WGS sequence"/>
</dbReference>
<name>A0A370SY22_PSEJE</name>
<protein>
    <submittedName>
        <fullName evidence="1">Uncharacterized protein</fullName>
    </submittedName>
</protein>
<proteinExistence type="predicted"/>
<dbReference type="EMBL" id="QRAV01000001">
    <property type="protein sequence ID" value="RDL24614.1"/>
    <property type="molecule type" value="Genomic_DNA"/>
</dbReference>
<organism evidence="1 2">
    <name type="scientific">Pseudomonas jessenii</name>
    <dbReference type="NCBI Taxonomy" id="77298"/>
    <lineage>
        <taxon>Bacteria</taxon>
        <taxon>Pseudomonadati</taxon>
        <taxon>Pseudomonadota</taxon>
        <taxon>Gammaproteobacteria</taxon>
        <taxon>Pseudomonadales</taxon>
        <taxon>Pseudomonadaceae</taxon>
        <taxon>Pseudomonas</taxon>
    </lineage>
</organism>